<dbReference type="Gene3D" id="3.40.50.11190">
    <property type="match status" value="1"/>
</dbReference>
<comment type="caution">
    <text evidence="4">The sequence shown here is derived from an EMBL/GenBank/DDBJ whole genome shotgun (WGS) entry which is preliminary data.</text>
</comment>
<organism evidence="4 5">
    <name type="scientific">Celerinatantimonas diazotrophica</name>
    <dbReference type="NCBI Taxonomy" id="412034"/>
    <lineage>
        <taxon>Bacteria</taxon>
        <taxon>Pseudomonadati</taxon>
        <taxon>Pseudomonadota</taxon>
        <taxon>Gammaproteobacteria</taxon>
        <taxon>Celerinatantimonadaceae</taxon>
        <taxon>Celerinatantimonas</taxon>
    </lineage>
</organism>
<feature type="domain" description="Glycosyl transferase family 28 C-terminal" evidence="3">
    <location>
        <begin position="194"/>
        <end position="318"/>
    </location>
</feature>
<gene>
    <name evidence="4" type="ORF">EV690_0536</name>
</gene>
<dbReference type="InterPro" id="IPR020023">
    <property type="entry name" value="PseG"/>
</dbReference>
<evidence type="ECO:0000313" key="4">
    <source>
        <dbReference type="EMBL" id="TCK61093.1"/>
    </source>
</evidence>
<dbReference type="RefSeq" id="WP_131911392.1">
    <property type="nucleotide sequence ID" value="NZ_OU594967.1"/>
</dbReference>
<evidence type="ECO:0000256" key="2">
    <source>
        <dbReference type="PIRSR" id="PIRSR620023-2"/>
    </source>
</evidence>
<dbReference type="NCBIfam" id="TIGR03590">
    <property type="entry name" value="PseG"/>
    <property type="match status" value="1"/>
</dbReference>
<evidence type="ECO:0000259" key="3">
    <source>
        <dbReference type="Pfam" id="PF04101"/>
    </source>
</evidence>
<dbReference type="GO" id="GO:0016787">
    <property type="term" value="F:hydrolase activity"/>
    <property type="evidence" value="ECO:0007669"/>
    <property type="project" value="UniProtKB-KW"/>
</dbReference>
<protein>
    <submittedName>
        <fullName evidence="4">UDP-2,4-diacetamido-2,4, 6-trideoxy-beta-L-altropyranose hydrolase</fullName>
    </submittedName>
</protein>
<feature type="active site" description="Proton acceptor" evidence="1">
    <location>
        <position position="17"/>
    </location>
</feature>
<proteinExistence type="predicted"/>
<evidence type="ECO:0000313" key="5">
    <source>
        <dbReference type="Proteomes" id="UP000295565"/>
    </source>
</evidence>
<dbReference type="GO" id="GO:0016758">
    <property type="term" value="F:hexosyltransferase activity"/>
    <property type="evidence" value="ECO:0007669"/>
    <property type="project" value="InterPro"/>
</dbReference>
<feature type="binding site" evidence="2">
    <location>
        <position position="153"/>
    </location>
    <ligand>
        <name>substrate</name>
    </ligand>
</feature>
<dbReference type="OrthoDB" id="9788924at2"/>
<name>A0A4R1KB03_9GAMM</name>
<dbReference type="EMBL" id="SMGD01000006">
    <property type="protein sequence ID" value="TCK61093.1"/>
    <property type="molecule type" value="Genomic_DNA"/>
</dbReference>
<evidence type="ECO:0000256" key="1">
    <source>
        <dbReference type="PIRSR" id="PIRSR620023-1"/>
    </source>
</evidence>
<dbReference type="Proteomes" id="UP000295565">
    <property type="component" value="Unassembled WGS sequence"/>
</dbReference>
<dbReference type="Gene3D" id="3.40.50.2000">
    <property type="entry name" value="Glycogen Phosphorylase B"/>
    <property type="match status" value="1"/>
</dbReference>
<reference evidence="4 5" key="1">
    <citation type="submission" date="2019-03" db="EMBL/GenBank/DDBJ databases">
        <title>Genomic Encyclopedia of Type Strains, Phase IV (KMG-IV): sequencing the most valuable type-strain genomes for metagenomic binning, comparative biology and taxonomic classification.</title>
        <authorList>
            <person name="Goeker M."/>
        </authorList>
    </citation>
    <scope>NUCLEOTIDE SEQUENCE [LARGE SCALE GENOMIC DNA]</scope>
    <source>
        <strain evidence="4 5">DSM 18577</strain>
    </source>
</reference>
<feature type="binding site" evidence="2">
    <location>
        <position position="256"/>
    </location>
    <ligand>
        <name>substrate</name>
    </ligand>
</feature>
<accession>A0A4R1KB03</accession>
<dbReference type="Pfam" id="PF04101">
    <property type="entry name" value="Glyco_tran_28_C"/>
    <property type="match status" value="1"/>
</dbReference>
<keyword evidence="5" id="KW-1185">Reference proteome</keyword>
<dbReference type="SUPFAM" id="SSF53756">
    <property type="entry name" value="UDP-Glycosyltransferase/glycogen phosphorylase"/>
    <property type="match status" value="2"/>
</dbReference>
<dbReference type="AlphaFoldDB" id="A0A4R1KB03"/>
<sequence>MKILFRLDATTAIGTGHLMRALTLAQAFVSEGQKLQRAVTCCFYTQTLPAALNELVLAHGFSTLHTDKLHADIAPIEAAQPDLVIVDHYALDARWESKLYGRFPLLVLDDLADRTHQANWLLDQGPLRHKSDYQPWLNSDCQLLLGGRYALIRPEFRAVKKNQDPAVLQHGFICFGGADPVHATLKLLTGLNKVEKARTIHWRIVAGAANPDWLQLQTLCQTCSLAVELIHHDPNISQQLDWADFAIGAAGGMTWERCCVGLPTLAVPIVDNQSFNAQVIDHFQLARLLDFTQLDNTLVLNNVLAELGQKANVYRHNSQRLIDGYGANRVAKQLISALF</sequence>
<keyword evidence="4" id="KW-0378">Hydrolase</keyword>
<dbReference type="InterPro" id="IPR007235">
    <property type="entry name" value="Glyco_trans_28_C"/>
</dbReference>